<dbReference type="InterPro" id="IPR041373">
    <property type="entry name" value="RT_RNaseH"/>
</dbReference>
<keyword evidence="16" id="KW-1185">Reference proteome</keyword>
<dbReference type="AlphaFoldDB" id="A0ABD0PRZ8"/>
<dbReference type="PANTHER" id="PTHR37984:SF5">
    <property type="entry name" value="PROTEIN NYNRIN-LIKE"/>
    <property type="match status" value="1"/>
</dbReference>
<dbReference type="PROSITE" id="PS50804">
    <property type="entry name" value="SCAN_BOX"/>
    <property type="match status" value="1"/>
</dbReference>
<dbReference type="InterPro" id="IPR003309">
    <property type="entry name" value="SCAN_dom"/>
</dbReference>
<dbReference type="SUPFAM" id="SSF50630">
    <property type="entry name" value="Acid proteases"/>
    <property type="match status" value="1"/>
</dbReference>
<dbReference type="Pfam" id="PF17921">
    <property type="entry name" value="Integrase_H2C2"/>
    <property type="match status" value="1"/>
</dbReference>
<dbReference type="InterPro" id="IPR041588">
    <property type="entry name" value="Integrase_H2C2"/>
</dbReference>
<dbReference type="GO" id="GO:0004523">
    <property type="term" value="F:RNA-DNA hybrid ribonuclease activity"/>
    <property type="evidence" value="ECO:0007669"/>
    <property type="project" value="UniProtKB-EC"/>
</dbReference>
<evidence type="ECO:0000313" key="16">
    <source>
        <dbReference type="Proteomes" id="UP001529510"/>
    </source>
</evidence>
<feature type="region of interest" description="Disordered" evidence="11">
    <location>
        <begin position="359"/>
        <end position="385"/>
    </location>
</feature>
<reference evidence="15 16" key="1">
    <citation type="submission" date="2024-05" db="EMBL/GenBank/DDBJ databases">
        <title>Genome sequencing and assembly of Indian major carp, Cirrhinus mrigala (Hamilton, 1822).</title>
        <authorList>
            <person name="Mohindra V."/>
            <person name="Chowdhury L.M."/>
            <person name="Lal K."/>
            <person name="Jena J.K."/>
        </authorList>
    </citation>
    <scope>NUCLEOTIDE SEQUENCE [LARGE SCALE GENOMIC DNA]</scope>
    <source>
        <strain evidence="15">CM1030</strain>
        <tissue evidence="15">Blood</tissue>
    </source>
</reference>
<keyword evidence="4" id="KW-0808">Transferase</keyword>
<evidence type="ECO:0000259" key="14">
    <source>
        <dbReference type="PROSITE" id="PS50994"/>
    </source>
</evidence>
<evidence type="ECO:0000256" key="5">
    <source>
        <dbReference type="ARBA" id="ARBA00022695"/>
    </source>
</evidence>
<dbReference type="InterPro" id="IPR050951">
    <property type="entry name" value="Retrovirus_Pol_polyprotein"/>
</dbReference>
<dbReference type="FunFam" id="1.10.340.70:FF:000001">
    <property type="entry name" value="Retrovirus-related Pol polyprotein from transposon gypsy-like Protein"/>
    <property type="match status" value="1"/>
</dbReference>
<dbReference type="PROSITE" id="PS00141">
    <property type="entry name" value="ASP_PROTEASE"/>
    <property type="match status" value="1"/>
</dbReference>
<evidence type="ECO:0000256" key="7">
    <source>
        <dbReference type="ARBA" id="ARBA00022759"/>
    </source>
</evidence>
<dbReference type="PANTHER" id="PTHR37984">
    <property type="entry name" value="PROTEIN CBG26694"/>
    <property type="match status" value="1"/>
</dbReference>
<dbReference type="InterPro" id="IPR038269">
    <property type="entry name" value="SCAN_sf"/>
</dbReference>
<organism evidence="15 16">
    <name type="scientific">Cirrhinus mrigala</name>
    <name type="common">Mrigala</name>
    <dbReference type="NCBI Taxonomy" id="683832"/>
    <lineage>
        <taxon>Eukaryota</taxon>
        <taxon>Metazoa</taxon>
        <taxon>Chordata</taxon>
        <taxon>Craniata</taxon>
        <taxon>Vertebrata</taxon>
        <taxon>Euteleostomi</taxon>
        <taxon>Actinopterygii</taxon>
        <taxon>Neopterygii</taxon>
        <taxon>Teleostei</taxon>
        <taxon>Ostariophysi</taxon>
        <taxon>Cypriniformes</taxon>
        <taxon>Cyprinidae</taxon>
        <taxon>Labeoninae</taxon>
        <taxon>Labeonini</taxon>
        <taxon>Cirrhinus</taxon>
    </lineage>
</organism>
<keyword evidence="5" id="KW-0548">Nucleotidyltransferase</keyword>
<dbReference type="PROSITE" id="PS50878">
    <property type="entry name" value="RT_POL"/>
    <property type="match status" value="1"/>
</dbReference>
<comment type="caution">
    <text evidence="15">The sequence shown here is derived from an EMBL/GenBank/DDBJ whole genome shotgun (WGS) entry which is preliminary data.</text>
</comment>
<name>A0ABD0PRZ8_CIRMR</name>
<dbReference type="Pfam" id="PF00665">
    <property type="entry name" value="rve"/>
    <property type="match status" value="1"/>
</dbReference>
<dbReference type="InterPro" id="IPR021109">
    <property type="entry name" value="Peptidase_aspartic_dom_sf"/>
</dbReference>
<evidence type="ECO:0000256" key="10">
    <source>
        <dbReference type="ARBA" id="ARBA00039658"/>
    </source>
</evidence>
<evidence type="ECO:0000259" key="13">
    <source>
        <dbReference type="PROSITE" id="PS50878"/>
    </source>
</evidence>
<feature type="domain" description="SCAN box" evidence="12">
    <location>
        <begin position="134"/>
        <end position="208"/>
    </location>
</feature>
<dbReference type="EMBL" id="JAMKFB020000014">
    <property type="protein sequence ID" value="KAL0176818.1"/>
    <property type="molecule type" value="Genomic_DNA"/>
</dbReference>
<feature type="non-terminal residue" evidence="15">
    <location>
        <position position="1"/>
    </location>
</feature>
<keyword evidence="7" id="KW-0255">Endonuclease</keyword>
<proteinExistence type="inferred from homology"/>
<dbReference type="InterPro" id="IPR001969">
    <property type="entry name" value="Aspartic_peptidase_AS"/>
</dbReference>
<dbReference type="InterPro" id="IPR012337">
    <property type="entry name" value="RNaseH-like_sf"/>
</dbReference>
<sequence length="1244" mass="139569">RRSARALALMEMQDLLQRLTEVSIRQQQIVEHLATRQGRTEEQLAAIRVPAAQHVPLPDPRAQATRLLPKMTAYNDVEAFLQVFESTATREGWAAEEWALALAPLLTGVFLAATSRRRELRRSEAGNSSSAWPRFHDWEYKARVPTRAQAAELARIAQHWLLEGEPTAAQVVERMVIDRLLRALPRSHRQAVGMRNPTTILELVEAIELADAVQHWEAGDRAPPFPRRVVQERCAPQGTPRTVGRPAVPSPQDEPMPTAEHKTPPRTWLAGCTVHQSPPPAAPEVDTKLNGKPMRAILDSGSAVTFVQSRLCPPHPGQKSLFSVTCVHGDTRQVPARRVTISTAHGAWPTFLLARLRSPASRRRPARQPAGEPPPSQATLRTSAGEMVSPPPKILFYDVFQQASGGGSFAKEQQEDDHLKHCWAQVRVTDNKVVLPRPHSLLHFIVRRGLLYCVAQRRGEEKELLVVPRSKTETILELAHSHPMAGHLGATNTIQRIRDRFHWPGLDTDVKAFCQACPTCQITAPRTPPPSPLIPLPIIEVPFERIGLDLVGPLPKSARGHKHILVIVDYATRYPEAVPLRKATAKAIAQELFLLASRVGIPAEILTDQGTPFMSRLMADLCRLLRVKQVAAEDKRDWDLMIPYVMFSIREVPQASTCFNPFELLFGRQPRGLLDVAREAWEQQPAPHRTVVEHSGNTSVRLNKLNNATTTGQPNHGNSNRETVSCKFLASWQGPYTVAEKVGPVTNHLHQPGRRRSEQLYHINLLKRWNGTRDQIAALSLTDPVVVDINPHLSAAQKAELQHLVGQFPDVFSSRPGQTNVIQHDIRTPPGVIVRQRPYRVPEACRQAIEEEVQEMLKLGVQEMLKLGVIEPSRCPWSSPIVMVPKPDGTLRFCNDFRRLNEVSQFDGYPMPRVDELLDRLGRARYITTLDLTKGYWQVPLTPTAKEKTAFSTPRGRWQYRTLPFGLHGAPATFQRMMDIILRPPTWTTTIWNLRRAGLTANPRKCHLAQFEAKYLGFQVGRGLIHPQEKKVEAIRTAPKPETKTQVRAFLGLAGYYRCFIPNFSTLAAPLTDLTRKGQPEKIRWTAAAEEALAKIKTALTSSSVLRAPDFSCPFLLQTDASDTGEEHPIIYISRKLSPAERNYATVEREALAIKWAVLELRYYLLGRKFTLVTDHAPLQWMARAKDTNARVTRWFLALQDFHFEVPHRAGVTNTNADGLSRIWTAYAGLSGVIPHPPLISPLL</sequence>
<dbReference type="Pfam" id="PF17917">
    <property type="entry name" value="RT_RNaseH"/>
    <property type="match status" value="1"/>
</dbReference>
<dbReference type="Gene3D" id="3.30.70.270">
    <property type="match status" value="2"/>
</dbReference>
<evidence type="ECO:0000256" key="11">
    <source>
        <dbReference type="SAM" id="MobiDB-lite"/>
    </source>
</evidence>
<keyword evidence="9" id="KW-0695">RNA-directed DNA polymerase</keyword>
<gene>
    <name evidence="15" type="ORF">M9458_029148</name>
</gene>
<dbReference type="FunFam" id="3.30.70.270:FF:000026">
    <property type="entry name" value="Transposon Ty3-G Gag-Pol polyprotein"/>
    <property type="match status" value="1"/>
</dbReference>
<protein>
    <recommendedName>
        <fullName evidence="10">Gypsy retrotransposon integrase-like protein 1</fullName>
        <ecNumber evidence="3">2.7.7.49</ecNumber>
        <ecNumber evidence="2">3.1.26.4</ecNumber>
    </recommendedName>
</protein>
<dbReference type="InterPro" id="IPR001584">
    <property type="entry name" value="Integrase_cat-core"/>
</dbReference>
<accession>A0ABD0PRZ8</accession>
<dbReference type="Gene3D" id="1.10.340.70">
    <property type="match status" value="1"/>
</dbReference>
<feature type="non-terminal residue" evidence="15">
    <location>
        <position position="1244"/>
    </location>
</feature>
<evidence type="ECO:0000256" key="1">
    <source>
        <dbReference type="ARBA" id="ARBA00010879"/>
    </source>
</evidence>
<evidence type="ECO:0000256" key="6">
    <source>
        <dbReference type="ARBA" id="ARBA00022722"/>
    </source>
</evidence>
<evidence type="ECO:0000256" key="9">
    <source>
        <dbReference type="ARBA" id="ARBA00022918"/>
    </source>
</evidence>
<keyword evidence="6" id="KW-0540">Nuclease</keyword>
<dbReference type="InterPro" id="IPR043128">
    <property type="entry name" value="Rev_trsase/Diguanyl_cyclase"/>
</dbReference>
<dbReference type="EC" id="3.1.26.4" evidence="2"/>
<dbReference type="PROSITE" id="PS50994">
    <property type="entry name" value="INTEGRASE"/>
    <property type="match status" value="1"/>
</dbReference>
<dbReference type="InterPro" id="IPR043502">
    <property type="entry name" value="DNA/RNA_pol_sf"/>
</dbReference>
<evidence type="ECO:0000256" key="8">
    <source>
        <dbReference type="ARBA" id="ARBA00022801"/>
    </source>
</evidence>
<evidence type="ECO:0000256" key="4">
    <source>
        <dbReference type="ARBA" id="ARBA00022679"/>
    </source>
</evidence>
<feature type="region of interest" description="Disordered" evidence="11">
    <location>
        <begin position="236"/>
        <end position="263"/>
    </location>
</feature>
<dbReference type="Gene3D" id="3.10.10.10">
    <property type="entry name" value="HIV Type 1 Reverse Transcriptase, subunit A, domain 1"/>
    <property type="match status" value="1"/>
</dbReference>
<evidence type="ECO:0000256" key="3">
    <source>
        <dbReference type="ARBA" id="ARBA00012493"/>
    </source>
</evidence>
<dbReference type="SUPFAM" id="SSF53098">
    <property type="entry name" value="Ribonuclease H-like"/>
    <property type="match status" value="1"/>
</dbReference>
<dbReference type="SUPFAM" id="SSF56672">
    <property type="entry name" value="DNA/RNA polymerases"/>
    <property type="match status" value="1"/>
</dbReference>
<keyword evidence="8" id="KW-0378">Hydrolase</keyword>
<evidence type="ECO:0000259" key="12">
    <source>
        <dbReference type="PROSITE" id="PS50804"/>
    </source>
</evidence>
<evidence type="ECO:0000313" key="15">
    <source>
        <dbReference type="EMBL" id="KAL0176818.1"/>
    </source>
</evidence>
<dbReference type="GO" id="GO:0003964">
    <property type="term" value="F:RNA-directed DNA polymerase activity"/>
    <property type="evidence" value="ECO:0007669"/>
    <property type="project" value="UniProtKB-KW"/>
</dbReference>
<dbReference type="Gene3D" id="1.10.4020.10">
    <property type="entry name" value="DNA breaking-rejoining enzymes"/>
    <property type="match status" value="1"/>
</dbReference>
<dbReference type="SUPFAM" id="SSF47353">
    <property type="entry name" value="Retrovirus capsid dimerization domain-like"/>
    <property type="match status" value="1"/>
</dbReference>
<feature type="domain" description="Integrase catalytic" evidence="14">
    <location>
        <begin position="538"/>
        <end position="628"/>
    </location>
</feature>
<dbReference type="InterPro" id="IPR000477">
    <property type="entry name" value="RT_dom"/>
</dbReference>
<feature type="domain" description="Reverse transcriptase" evidence="13">
    <location>
        <begin position="865"/>
        <end position="1055"/>
    </location>
</feature>
<dbReference type="Proteomes" id="UP001529510">
    <property type="component" value="Unassembled WGS sequence"/>
</dbReference>
<dbReference type="Pfam" id="PF00078">
    <property type="entry name" value="RVT_1"/>
    <property type="match status" value="1"/>
</dbReference>
<comment type="similarity">
    <text evidence="1">Belongs to the beta type-B retroviral polymerase family. HERV class-II K(HML-2) pol subfamily.</text>
</comment>
<dbReference type="CDD" id="cd01647">
    <property type="entry name" value="RT_LTR"/>
    <property type="match status" value="1"/>
</dbReference>
<dbReference type="EC" id="2.7.7.49" evidence="3"/>
<dbReference type="CDD" id="cd09274">
    <property type="entry name" value="RNase_HI_RT_Ty3"/>
    <property type="match status" value="1"/>
</dbReference>
<dbReference type="InterPro" id="IPR036397">
    <property type="entry name" value="RNaseH_sf"/>
</dbReference>
<evidence type="ECO:0000256" key="2">
    <source>
        <dbReference type="ARBA" id="ARBA00012180"/>
    </source>
</evidence>
<dbReference type="Gene3D" id="3.30.420.10">
    <property type="entry name" value="Ribonuclease H-like superfamily/Ribonuclease H"/>
    <property type="match status" value="1"/>
</dbReference>